<evidence type="ECO:0000313" key="7">
    <source>
        <dbReference type="Proteomes" id="UP000274100"/>
    </source>
</evidence>
<gene>
    <name evidence="6" type="primary">yggS</name>
    <name evidence="6" type="ORF">NCTC10297_00006</name>
</gene>
<dbReference type="SUPFAM" id="SSF51419">
    <property type="entry name" value="PLP-binding barrel"/>
    <property type="match status" value="1"/>
</dbReference>
<dbReference type="OrthoDB" id="9804072at2"/>
<feature type="modified residue" description="N6-(pyridoxal phosphate)lysine" evidence="2 3">
    <location>
        <position position="41"/>
    </location>
</feature>
<proteinExistence type="inferred from homology"/>
<dbReference type="GO" id="GO:0030170">
    <property type="term" value="F:pyridoxal phosphate binding"/>
    <property type="evidence" value="ECO:0007669"/>
    <property type="project" value="UniProtKB-UniRule"/>
</dbReference>
<evidence type="ECO:0000256" key="4">
    <source>
        <dbReference type="RuleBase" id="RU004514"/>
    </source>
</evidence>
<comment type="cofactor">
    <cofactor evidence="3">
        <name>pyridoxal 5'-phosphate</name>
        <dbReference type="ChEBI" id="CHEBI:597326"/>
    </cofactor>
</comment>
<sequence>MATQFDKKKLIDNYKNIKNLLNTTNQTHKRGNAARLIAVSKTKPAAMVAALFAEGQVDFGENYLQEAITKIDELSALDITWHYIGSIQRNKTRDIAKYFDWVHTLEREVIATRLNEQREGMSPLQVLIQVNIDNEASKSGCCIEQLPALIETVSACQNLTLRGLMVLPSKESGDAFMRTKALFDEMATRYVLPHWDSISMGMSGDMDEAVAHGSTMVRIGTAIFGER</sequence>
<dbReference type="AlphaFoldDB" id="A0A448GTL0"/>
<dbReference type="Proteomes" id="UP000274100">
    <property type="component" value="Chromosome"/>
</dbReference>
<dbReference type="Pfam" id="PF01168">
    <property type="entry name" value="Ala_racemase_N"/>
    <property type="match status" value="1"/>
</dbReference>
<dbReference type="InterPro" id="IPR029066">
    <property type="entry name" value="PLP-binding_barrel"/>
</dbReference>
<reference evidence="6 7" key="1">
    <citation type="submission" date="2018-12" db="EMBL/GenBank/DDBJ databases">
        <authorList>
            <consortium name="Pathogen Informatics"/>
        </authorList>
    </citation>
    <scope>NUCLEOTIDE SEQUENCE [LARGE SCALE GENOMIC DNA]</scope>
    <source>
        <strain evidence="6 7">NCTC10297</strain>
    </source>
</reference>
<comment type="function">
    <text evidence="2">Pyridoxal 5'-phosphate (PLP)-binding protein, which is involved in PLP homeostasis.</text>
</comment>
<protein>
    <recommendedName>
        <fullName evidence="2">Pyridoxal phosphate homeostasis protein</fullName>
        <shortName evidence="2">PLP homeostasis protein</shortName>
    </recommendedName>
</protein>
<keyword evidence="1 2" id="KW-0663">Pyridoxal phosphate</keyword>
<dbReference type="PIRSF" id="PIRSF004848">
    <property type="entry name" value="YBL036c_PLPDEIII"/>
    <property type="match status" value="1"/>
</dbReference>
<comment type="similarity">
    <text evidence="2 4">Belongs to the pyridoxal phosphate-binding protein YggS/PROSC family.</text>
</comment>
<accession>A0A448GTL0</accession>
<dbReference type="KEGG" id="mcun:NCTC10297_00006"/>
<dbReference type="Gene3D" id="3.20.20.10">
    <property type="entry name" value="Alanine racemase"/>
    <property type="match status" value="1"/>
</dbReference>
<dbReference type="NCBIfam" id="TIGR00044">
    <property type="entry name" value="YggS family pyridoxal phosphate-dependent enzyme"/>
    <property type="match status" value="1"/>
</dbReference>
<organism evidence="6 7">
    <name type="scientific">Moraxella cuniculi</name>
    <dbReference type="NCBI Taxonomy" id="34061"/>
    <lineage>
        <taxon>Bacteria</taxon>
        <taxon>Pseudomonadati</taxon>
        <taxon>Pseudomonadota</taxon>
        <taxon>Gammaproteobacteria</taxon>
        <taxon>Moraxellales</taxon>
        <taxon>Moraxellaceae</taxon>
        <taxon>Moraxella</taxon>
    </lineage>
</organism>
<dbReference type="InterPro" id="IPR011078">
    <property type="entry name" value="PyrdxlP_homeostasis"/>
</dbReference>
<dbReference type="EMBL" id="LR134343">
    <property type="protein sequence ID" value="VEG12092.1"/>
    <property type="molecule type" value="Genomic_DNA"/>
</dbReference>
<evidence type="ECO:0000259" key="5">
    <source>
        <dbReference type="Pfam" id="PF01168"/>
    </source>
</evidence>
<dbReference type="PANTHER" id="PTHR10146">
    <property type="entry name" value="PROLINE SYNTHETASE CO-TRANSCRIBED BACTERIAL HOMOLOG PROTEIN"/>
    <property type="match status" value="1"/>
</dbReference>
<evidence type="ECO:0000256" key="1">
    <source>
        <dbReference type="ARBA" id="ARBA00022898"/>
    </source>
</evidence>
<name>A0A448GTL0_9GAMM</name>
<feature type="domain" description="Alanine racemase N-terminal" evidence="5">
    <location>
        <begin position="18"/>
        <end position="226"/>
    </location>
</feature>
<evidence type="ECO:0000313" key="6">
    <source>
        <dbReference type="EMBL" id="VEG12092.1"/>
    </source>
</evidence>
<evidence type="ECO:0000256" key="3">
    <source>
        <dbReference type="PIRSR" id="PIRSR004848-1"/>
    </source>
</evidence>
<dbReference type="InterPro" id="IPR001608">
    <property type="entry name" value="Ala_racemase_N"/>
</dbReference>
<evidence type="ECO:0000256" key="2">
    <source>
        <dbReference type="HAMAP-Rule" id="MF_02087"/>
    </source>
</evidence>
<dbReference type="HAMAP" id="MF_02087">
    <property type="entry name" value="PLP_homeostasis"/>
    <property type="match status" value="1"/>
</dbReference>
<dbReference type="PANTHER" id="PTHR10146:SF14">
    <property type="entry name" value="PYRIDOXAL PHOSPHATE HOMEOSTASIS PROTEIN"/>
    <property type="match status" value="1"/>
</dbReference>
<dbReference type="RefSeq" id="WP_126329268.1">
    <property type="nucleotide sequence ID" value="NZ_LR134343.1"/>
</dbReference>